<keyword evidence="4" id="KW-1185">Reference proteome</keyword>
<dbReference type="PANTHER" id="PTHR43428:SF1">
    <property type="entry name" value="ARSENATE REDUCTASE"/>
    <property type="match status" value="1"/>
</dbReference>
<dbReference type="RefSeq" id="WP_143528206.1">
    <property type="nucleotide sequence ID" value="NZ_AP019791.1"/>
</dbReference>
<organism evidence="3 4">
    <name type="scientific">Rubrobacter xylanophilus</name>
    <dbReference type="NCBI Taxonomy" id="49319"/>
    <lineage>
        <taxon>Bacteria</taxon>
        <taxon>Bacillati</taxon>
        <taxon>Actinomycetota</taxon>
        <taxon>Rubrobacteria</taxon>
        <taxon>Rubrobacterales</taxon>
        <taxon>Rubrobacteraceae</taxon>
        <taxon>Rubrobacter</taxon>
    </lineage>
</organism>
<feature type="domain" description="Phosphotyrosine protein phosphatase I" evidence="2">
    <location>
        <begin position="5"/>
        <end position="138"/>
    </location>
</feature>
<dbReference type="InterPro" id="IPR023485">
    <property type="entry name" value="Ptyr_pPase"/>
</dbReference>
<reference evidence="3" key="1">
    <citation type="journal article" date="2019" name="Microbiol. Resour. Announc.">
        <title>Complete Genome Sequence of Rubrobacter xylanophilus Strain AA3-22, Isolated from Arima Onsen in Japan.</title>
        <authorList>
            <person name="Tomariguchi N."/>
            <person name="Miyazaki K."/>
        </authorList>
    </citation>
    <scope>NUCLEOTIDE SEQUENCE [LARGE SCALE GENOMIC DNA]</scope>
    <source>
        <strain evidence="3">AA3-22</strain>
    </source>
</reference>
<dbReference type="EMBL" id="AP019791">
    <property type="protein sequence ID" value="BBL80170.1"/>
    <property type="molecule type" value="Genomic_DNA"/>
</dbReference>
<dbReference type="Proteomes" id="UP000318065">
    <property type="component" value="Chromosome"/>
</dbReference>
<accession>A0A510HJJ0</accession>
<gene>
    <name evidence="3" type="ORF">RxyAA322_20240</name>
</gene>
<protein>
    <submittedName>
        <fullName evidence="3">Protein-tyrosine-phosphatase</fullName>
    </submittedName>
</protein>
<proteinExistence type="predicted"/>
<dbReference type="InterPro" id="IPR036196">
    <property type="entry name" value="Ptyr_pPase_sf"/>
</dbReference>
<evidence type="ECO:0000313" key="3">
    <source>
        <dbReference type="EMBL" id="BBL80170.1"/>
    </source>
</evidence>
<evidence type="ECO:0000313" key="4">
    <source>
        <dbReference type="Proteomes" id="UP000318065"/>
    </source>
</evidence>
<keyword evidence="1" id="KW-0059">Arsenical resistance</keyword>
<dbReference type="CDD" id="cd16345">
    <property type="entry name" value="LMWP_ArsC"/>
    <property type="match status" value="1"/>
</dbReference>
<evidence type="ECO:0000256" key="1">
    <source>
        <dbReference type="ARBA" id="ARBA00022849"/>
    </source>
</evidence>
<dbReference type="OrthoDB" id="9799372at2"/>
<evidence type="ECO:0000259" key="2">
    <source>
        <dbReference type="SMART" id="SM00226"/>
    </source>
</evidence>
<dbReference type="GO" id="GO:0046685">
    <property type="term" value="P:response to arsenic-containing substance"/>
    <property type="evidence" value="ECO:0007669"/>
    <property type="project" value="UniProtKB-KW"/>
</dbReference>
<dbReference type="SMART" id="SM00226">
    <property type="entry name" value="LMWPc"/>
    <property type="match status" value="1"/>
</dbReference>
<dbReference type="Pfam" id="PF01451">
    <property type="entry name" value="LMWPc"/>
    <property type="match status" value="1"/>
</dbReference>
<dbReference type="Gene3D" id="3.40.50.2300">
    <property type="match status" value="1"/>
</dbReference>
<dbReference type="PANTHER" id="PTHR43428">
    <property type="entry name" value="ARSENATE REDUCTASE"/>
    <property type="match status" value="1"/>
</dbReference>
<dbReference type="SUPFAM" id="SSF52788">
    <property type="entry name" value="Phosphotyrosine protein phosphatases I"/>
    <property type="match status" value="1"/>
</dbReference>
<name>A0A510HJJ0_9ACTN</name>
<sequence length="141" mass="15503">MDGKVRVLFLCTHNSARSQMAEGLLRHLGGDRFEAHSAGTEATRVRPEAVAVMAELGMDISGQESKTLDRYLGEPFDYVITVCDAANEACPAFPGARERLHWSFADPSQAQGDEEERLAVFREVRDEIRARIEAELLGGGP</sequence>
<dbReference type="AlphaFoldDB" id="A0A510HJJ0"/>